<dbReference type="GO" id="GO:0000976">
    <property type="term" value="F:transcription cis-regulatory region binding"/>
    <property type="evidence" value="ECO:0007669"/>
    <property type="project" value="TreeGrafter"/>
</dbReference>
<dbReference type="PANTHER" id="PTHR47894:SF4">
    <property type="entry name" value="HTH-TYPE TRANSCRIPTIONAL REGULATOR GADX"/>
    <property type="match status" value="1"/>
</dbReference>
<keyword evidence="1" id="KW-0805">Transcription regulation</keyword>
<dbReference type="SMART" id="SM00342">
    <property type="entry name" value="HTH_ARAC"/>
    <property type="match status" value="1"/>
</dbReference>
<dbReference type="RefSeq" id="WP_086961028.1">
    <property type="nucleotide sequence ID" value="NZ_AP018680.1"/>
</dbReference>
<reference evidence="5 6" key="1">
    <citation type="journal article" date="2017" name="Elife">
        <title>Extensive horizontal gene transfer in cheese-associated bacteria.</title>
        <authorList>
            <person name="Bonham K.S."/>
            <person name="Wolfe B.E."/>
            <person name="Dutton R.J."/>
        </authorList>
    </citation>
    <scope>NUCLEOTIDE SEQUENCE [LARGE SCALE GENOMIC DNA]</scope>
    <source>
        <strain evidence="5 6">JB196</strain>
    </source>
</reference>
<keyword evidence="2" id="KW-0238">DNA-binding</keyword>
<dbReference type="Proteomes" id="UP000252479">
    <property type="component" value="Unassembled WGS sequence"/>
</dbReference>
<dbReference type="PRINTS" id="PR00032">
    <property type="entry name" value="HTHARAC"/>
</dbReference>
<evidence type="ECO:0000256" key="3">
    <source>
        <dbReference type="ARBA" id="ARBA00023163"/>
    </source>
</evidence>
<dbReference type="EMBL" id="QPGL01000001">
    <property type="protein sequence ID" value="RCS72986.1"/>
    <property type="molecule type" value="Genomic_DNA"/>
</dbReference>
<dbReference type="AlphaFoldDB" id="A0A368LMH3"/>
<dbReference type="OrthoDB" id="6252225at2"/>
<name>A0A368LMH3_9VIBR</name>
<evidence type="ECO:0000313" key="5">
    <source>
        <dbReference type="EMBL" id="RCS72986.1"/>
    </source>
</evidence>
<dbReference type="GO" id="GO:0005829">
    <property type="term" value="C:cytosol"/>
    <property type="evidence" value="ECO:0007669"/>
    <property type="project" value="TreeGrafter"/>
</dbReference>
<comment type="caution">
    <text evidence="5">The sequence shown here is derived from an EMBL/GenBank/DDBJ whole genome shotgun (WGS) entry which is preliminary data.</text>
</comment>
<evidence type="ECO:0000256" key="2">
    <source>
        <dbReference type="ARBA" id="ARBA00023125"/>
    </source>
</evidence>
<evidence type="ECO:0000256" key="1">
    <source>
        <dbReference type="ARBA" id="ARBA00023015"/>
    </source>
</evidence>
<dbReference type="Gene3D" id="1.10.10.60">
    <property type="entry name" value="Homeodomain-like"/>
    <property type="match status" value="1"/>
</dbReference>
<dbReference type="PANTHER" id="PTHR47894">
    <property type="entry name" value="HTH-TYPE TRANSCRIPTIONAL REGULATOR GADX"/>
    <property type="match status" value="1"/>
</dbReference>
<dbReference type="InterPro" id="IPR032687">
    <property type="entry name" value="AraC-type_N"/>
</dbReference>
<dbReference type="GeneID" id="303188225"/>
<gene>
    <name evidence="5" type="ORF">CIK83_04805</name>
</gene>
<evidence type="ECO:0000313" key="6">
    <source>
        <dbReference type="Proteomes" id="UP000252479"/>
    </source>
</evidence>
<sequence length="335" mass="38571">MKGIHFIRAIAFVNLYRHVCQKYHIKAEQLSLPESVFINPMALIPLSELNIFFKELEQLTNDPDFIVKVMVGTNANELGAIGRWIFSGHDLATTIRRINYGSNCLQSGAFMTGSQTGSIIKWTYHNPFITNDVKVHDSVRIASFMLKVIRRYVGETFSPMRVMLSGSRVNQQIYKDYFGCDIGWNYSQTELWFHSDTRLATIQTEVKPKQKLAMSSHDLDEFLNMPQSDDEMKVIYEIVNYSCHYGLPTLNRVATLLGLSDQQFQRKLHKINLNFTIICGYVLSNSAVNLIAKSVPVEEIAGRLGYRNIDSFNRMFKKHRGVTPAQYVDYFQEYF</sequence>
<dbReference type="SUPFAM" id="SSF46689">
    <property type="entry name" value="Homeodomain-like"/>
    <property type="match status" value="1"/>
</dbReference>
<dbReference type="GO" id="GO:0003700">
    <property type="term" value="F:DNA-binding transcription factor activity"/>
    <property type="evidence" value="ECO:0007669"/>
    <property type="project" value="InterPro"/>
</dbReference>
<dbReference type="InterPro" id="IPR020449">
    <property type="entry name" value="Tscrpt_reg_AraC-type_HTH"/>
</dbReference>
<organism evidence="5 6">
    <name type="scientific">Vibrio casei</name>
    <dbReference type="NCBI Taxonomy" id="673372"/>
    <lineage>
        <taxon>Bacteria</taxon>
        <taxon>Pseudomonadati</taxon>
        <taxon>Pseudomonadota</taxon>
        <taxon>Gammaproteobacteria</taxon>
        <taxon>Vibrionales</taxon>
        <taxon>Vibrionaceae</taxon>
        <taxon>Vibrio</taxon>
    </lineage>
</organism>
<dbReference type="InterPro" id="IPR009057">
    <property type="entry name" value="Homeodomain-like_sf"/>
</dbReference>
<protein>
    <submittedName>
        <fullName evidence="5">AraC family transcriptional regulator</fullName>
    </submittedName>
</protein>
<keyword evidence="6" id="KW-1185">Reference proteome</keyword>
<evidence type="ECO:0000259" key="4">
    <source>
        <dbReference type="PROSITE" id="PS01124"/>
    </source>
</evidence>
<dbReference type="Pfam" id="PF12833">
    <property type="entry name" value="HTH_18"/>
    <property type="match status" value="1"/>
</dbReference>
<dbReference type="InterPro" id="IPR018060">
    <property type="entry name" value="HTH_AraC"/>
</dbReference>
<proteinExistence type="predicted"/>
<dbReference type="Pfam" id="PF12625">
    <property type="entry name" value="Arabinose_bd"/>
    <property type="match status" value="1"/>
</dbReference>
<dbReference type="PROSITE" id="PS01124">
    <property type="entry name" value="HTH_ARAC_FAMILY_2"/>
    <property type="match status" value="1"/>
</dbReference>
<feature type="domain" description="HTH araC/xylS-type" evidence="4">
    <location>
        <begin position="233"/>
        <end position="330"/>
    </location>
</feature>
<keyword evidence="3" id="KW-0804">Transcription</keyword>
<accession>A0A368LMH3</accession>